<evidence type="ECO:0000256" key="5">
    <source>
        <dbReference type="ARBA" id="ARBA00022555"/>
    </source>
</evidence>
<evidence type="ECO:0000313" key="20">
    <source>
        <dbReference type="EMBL" id="EFQ23570.1"/>
    </source>
</evidence>
<dbReference type="CDD" id="cd02796">
    <property type="entry name" value="tRNA_bind_bactPheRS"/>
    <property type="match status" value="1"/>
</dbReference>
<evidence type="ECO:0000256" key="1">
    <source>
        <dbReference type="ARBA" id="ARBA00004496"/>
    </source>
</evidence>
<keyword evidence="7 15" id="KW-0479">Metal-binding</keyword>
<dbReference type="eggNOG" id="COG0072">
    <property type="taxonomic scope" value="Bacteria"/>
</dbReference>
<dbReference type="PaxDb" id="584708-Apau_1144"/>
<dbReference type="Pfam" id="PF01588">
    <property type="entry name" value="tRNA_bind"/>
    <property type="match status" value="1"/>
</dbReference>
<keyword evidence="13 15" id="KW-0030">Aminoacyl-tRNA synthetase</keyword>
<keyword evidence="9 15" id="KW-0067">ATP-binding</keyword>
<evidence type="ECO:0000256" key="12">
    <source>
        <dbReference type="ARBA" id="ARBA00022917"/>
    </source>
</evidence>
<keyword evidence="5 16" id="KW-0820">tRNA-binding</keyword>
<keyword evidence="8 15" id="KW-0547">Nucleotide-binding</keyword>
<comment type="cofactor">
    <cofactor evidence="15">
        <name>Mg(2+)</name>
        <dbReference type="ChEBI" id="CHEBI:18420"/>
    </cofactor>
    <text evidence="15">Binds 2 magnesium ions per tetramer.</text>
</comment>
<dbReference type="Pfam" id="PF03484">
    <property type="entry name" value="B5"/>
    <property type="match status" value="1"/>
</dbReference>
<feature type="binding site" evidence="15">
    <location>
        <position position="471"/>
    </location>
    <ligand>
        <name>Mg(2+)</name>
        <dbReference type="ChEBI" id="CHEBI:18420"/>
        <note>shared with alpha subunit</note>
    </ligand>
</feature>
<keyword evidence="6 15" id="KW-0436">Ligase</keyword>
<dbReference type="SUPFAM" id="SSF46955">
    <property type="entry name" value="Putative DNA-binding domain"/>
    <property type="match status" value="1"/>
</dbReference>
<dbReference type="GO" id="GO:0009328">
    <property type="term" value="C:phenylalanine-tRNA ligase complex"/>
    <property type="evidence" value="ECO:0007669"/>
    <property type="project" value="TreeGrafter"/>
</dbReference>
<dbReference type="Pfam" id="PF17759">
    <property type="entry name" value="tRNA_synthFbeta"/>
    <property type="match status" value="1"/>
</dbReference>
<evidence type="ECO:0000259" key="19">
    <source>
        <dbReference type="PROSITE" id="PS51483"/>
    </source>
</evidence>
<dbReference type="GO" id="GO:0006432">
    <property type="term" value="P:phenylalanyl-tRNA aminoacylation"/>
    <property type="evidence" value="ECO:0007669"/>
    <property type="project" value="UniProtKB-UniRule"/>
</dbReference>
<dbReference type="InterPro" id="IPR005146">
    <property type="entry name" value="B3/B4_tRNA-bd"/>
</dbReference>
<evidence type="ECO:0000256" key="4">
    <source>
        <dbReference type="ARBA" id="ARBA00022490"/>
    </source>
</evidence>
<feature type="domain" description="TRNA-binding" evidence="17">
    <location>
        <begin position="39"/>
        <end position="150"/>
    </location>
</feature>
<dbReference type="OrthoDB" id="9805455at2"/>
<dbReference type="AlphaFoldDB" id="E3CXW0"/>
<evidence type="ECO:0000313" key="21">
    <source>
        <dbReference type="Proteomes" id="UP000005096"/>
    </source>
</evidence>
<evidence type="ECO:0000256" key="8">
    <source>
        <dbReference type="ARBA" id="ARBA00022741"/>
    </source>
</evidence>
<dbReference type="EC" id="6.1.1.20" evidence="15"/>
<comment type="similarity">
    <text evidence="2 15">Belongs to the phenylalanyl-tRNA synthetase beta subunit family. Type 1 subfamily.</text>
</comment>
<dbReference type="PANTHER" id="PTHR10947:SF0">
    <property type="entry name" value="PHENYLALANINE--TRNA LIGASE BETA SUBUNIT"/>
    <property type="match status" value="1"/>
</dbReference>
<evidence type="ECO:0000259" key="18">
    <source>
        <dbReference type="PROSITE" id="PS51447"/>
    </source>
</evidence>
<dbReference type="Gene3D" id="2.40.50.140">
    <property type="entry name" value="Nucleic acid-binding proteins"/>
    <property type="match status" value="1"/>
</dbReference>
<dbReference type="PROSITE" id="PS51447">
    <property type="entry name" value="FDX_ACB"/>
    <property type="match status" value="1"/>
</dbReference>
<dbReference type="Proteomes" id="UP000005096">
    <property type="component" value="Chromosome"/>
</dbReference>
<dbReference type="GO" id="GO:0004826">
    <property type="term" value="F:phenylalanine-tRNA ligase activity"/>
    <property type="evidence" value="ECO:0007669"/>
    <property type="project" value="UniProtKB-UniRule"/>
</dbReference>
<dbReference type="InterPro" id="IPR002547">
    <property type="entry name" value="tRNA-bd_dom"/>
</dbReference>
<evidence type="ECO:0000256" key="6">
    <source>
        <dbReference type="ARBA" id="ARBA00022598"/>
    </source>
</evidence>
<organism evidence="20 21">
    <name type="scientific">Aminomonas paucivorans DSM 12260</name>
    <dbReference type="NCBI Taxonomy" id="584708"/>
    <lineage>
        <taxon>Bacteria</taxon>
        <taxon>Thermotogati</taxon>
        <taxon>Synergistota</taxon>
        <taxon>Synergistia</taxon>
        <taxon>Synergistales</taxon>
        <taxon>Synergistaceae</taxon>
        <taxon>Aminomonas</taxon>
    </lineage>
</organism>
<evidence type="ECO:0000256" key="9">
    <source>
        <dbReference type="ARBA" id="ARBA00022840"/>
    </source>
</evidence>
<dbReference type="Gene3D" id="3.30.56.10">
    <property type="match status" value="2"/>
</dbReference>
<dbReference type="InterPro" id="IPR036690">
    <property type="entry name" value="Fdx_antiC-bd_sf"/>
</dbReference>
<dbReference type="SUPFAM" id="SSF55681">
    <property type="entry name" value="Class II aaRS and biotin synthetases"/>
    <property type="match status" value="1"/>
</dbReference>
<gene>
    <name evidence="15" type="primary">pheT</name>
    <name evidence="20" type="ORF">Apau_1144</name>
</gene>
<dbReference type="InterPro" id="IPR009061">
    <property type="entry name" value="DNA-bd_dom_put_sf"/>
</dbReference>
<protein>
    <recommendedName>
        <fullName evidence="15">Phenylalanine--tRNA ligase beta subunit</fullName>
        <ecNumber evidence="15">6.1.1.20</ecNumber>
    </recommendedName>
    <alternativeName>
        <fullName evidence="15">Phenylalanyl-tRNA synthetase beta subunit</fullName>
        <shortName evidence="15">PheRS</shortName>
    </alternativeName>
</protein>
<dbReference type="PROSITE" id="PS50886">
    <property type="entry name" value="TRBD"/>
    <property type="match status" value="1"/>
</dbReference>
<dbReference type="Pfam" id="PF03147">
    <property type="entry name" value="FDX-ACB"/>
    <property type="match status" value="1"/>
</dbReference>
<reference evidence="20 21" key="1">
    <citation type="journal article" date="2010" name="Stand. Genomic Sci.">
        <title>Non-contiguous finished genome sequence of Aminomonas paucivorans type strain (GLU-3).</title>
        <authorList>
            <person name="Pitluck S."/>
            <person name="Yasawong M."/>
            <person name="Held B."/>
            <person name="Lapidus A."/>
            <person name="Nolan M."/>
            <person name="Copeland A."/>
            <person name="Lucas S."/>
            <person name="Del Rio T.G."/>
            <person name="Tice H."/>
            <person name="Cheng J.F."/>
            <person name="Chertkov O."/>
            <person name="Goodwin L."/>
            <person name="Tapia R."/>
            <person name="Han C."/>
            <person name="Liolios K."/>
            <person name="Ivanova N."/>
            <person name="Mavromatis K."/>
            <person name="Ovchinnikova G."/>
            <person name="Pati A."/>
            <person name="Chen A."/>
            <person name="Palaniappan K."/>
            <person name="Land M."/>
            <person name="Hauser L."/>
            <person name="Chang Y.J."/>
            <person name="Jeffries C.D."/>
            <person name="Pukall R."/>
            <person name="Spring S."/>
            <person name="Rohde M."/>
            <person name="Sikorski J."/>
            <person name="Goker M."/>
            <person name="Woyke T."/>
            <person name="Bristow J."/>
            <person name="Eisen J.A."/>
            <person name="Markowitz V."/>
            <person name="Hugenholtz P."/>
            <person name="Kyrpides N.C."/>
            <person name="Klenk H.P."/>
        </authorList>
    </citation>
    <scope>NUCLEOTIDE SEQUENCE [LARGE SCALE GENOMIC DNA]</scope>
    <source>
        <strain evidence="20 21">DSM 12260</strain>
    </source>
</reference>
<dbReference type="CDD" id="cd00769">
    <property type="entry name" value="PheRS_beta_core"/>
    <property type="match status" value="1"/>
</dbReference>
<evidence type="ECO:0000256" key="15">
    <source>
        <dbReference type="HAMAP-Rule" id="MF_00283"/>
    </source>
</evidence>
<feature type="domain" description="B5" evidence="19">
    <location>
        <begin position="405"/>
        <end position="483"/>
    </location>
</feature>
<dbReference type="PROSITE" id="PS51483">
    <property type="entry name" value="B5"/>
    <property type="match status" value="1"/>
</dbReference>
<evidence type="ECO:0000256" key="7">
    <source>
        <dbReference type="ARBA" id="ARBA00022723"/>
    </source>
</evidence>
<evidence type="ECO:0000256" key="11">
    <source>
        <dbReference type="ARBA" id="ARBA00022884"/>
    </source>
</evidence>
<dbReference type="GO" id="GO:0000049">
    <property type="term" value="F:tRNA binding"/>
    <property type="evidence" value="ECO:0007669"/>
    <property type="project" value="UniProtKB-UniRule"/>
</dbReference>
<dbReference type="GO" id="GO:0005524">
    <property type="term" value="F:ATP binding"/>
    <property type="evidence" value="ECO:0007669"/>
    <property type="project" value="UniProtKB-UniRule"/>
</dbReference>
<dbReference type="Gene3D" id="3.30.930.10">
    <property type="entry name" value="Bira Bifunctional Protein, Domain 2"/>
    <property type="match status" value="1"/>
</dbReference>
<comment type="subunit">
    <text evidence="3 15">Tetramer of two alpha and two beta subunits.</text>
</comment>
<dbReference type="HOGENOM" id="CLU_016891_0_0_0"/>
<proteinExistence type="inferred from homology"/>
<dbReference type="GO" id="GO:0000287">
    <property type="term" value="F:magnesium ion binding"/>
    <property type="evidence" value="ECO:0007669"/>
    <property type="project" value="UniProtKB-UniRule"/>
</dbReference>
<dbReference type="InterPro" id="IPR033714">
    <property type="entry name" value="tRNA_bind_bactPheRS"/>
</dbReference>
<dbReference type="PANTHER" id="PTHR10947">
    <property type="entry name" value="PHENYLALANYL-TRNA SYNTHETASE BETA CHAIN AND LEUCINE-RICH REPEAT-CONTAINING PROTEIN 47"/>
    <property type="match status" value="1"/>
</dbReference>
<evidence type="ECO:0000256" key="10">
    <source>
        <dbReference type="ARBA" id="ARBA00022842"/>
    </source>
</evidence>
<dbReference type="SMART" id="SM00873">
    <property type="entry name" value="B3_4"/>
    <property type="match status" value="1"/>
</dbReference>
<dbReference type="RefSeq" id="WP_006300770.1">
    <property type="nucleotide sequence ID" value="NZ_CM001022.1"/>
</dbReference>
<comment type="subcellular location">
    <subcellularLocation>
        <location evidence="1 15">Cytoplasm</location>
    </subcellularLocation>
</comment>
<dbReference type="InterPro" id="IPR004532">
    <property type="entry name" value="Phe-tRNA-ligase_IIc_bsu_bact"/>
</dbReference>
<feature type="binding site" evidence="15">
    <location>
        <position position="467"/>
    </location>
    <ligand>
        <name>Mg(2+)</name>
        <dbReference type="ChEBI" id="CHEBI:18420"/>
        <note>shared with alpha subunit</note>
    </ligand>
</feature>
<dbReference type="Pfam" id="PF03483">
    <property type="entry name" value="B3_4"/>
    <property type="match status" value="1"/>
</dbReference>
<keyword evidence="10 15" id="KW-0460">Magnesium</keyword>
<dbReference type="HAMAP" id="MF_00283">
    <property type="entry name" value="Phe_tRNA_synth_beta1"/>
    <property type="match status" value="1"/>
</dbReference>
<evidence type="ECO:0000256" key="2">
    <source>
        <dbReference type="ARBA" id="ARBA00008653"/>
    </source>
</evidence>
<dbReference type="SUPFAM" id="SSF54991">
    <property type="entry name" value="Anticodon-binding domain of PheRS"/>
    <property type="match status" value="1"/>
</dbReference>
<dbReference type="STRING" id="584708.Apau_1144"/>
<dbReference type="InterPro" id="IPR005147">
    <property type="entry name" value="tRNA_synthase_B5-dom"/>
</dbReference>
<dbReference type="Gene3D" id="3.50.40.10">
    <property type="entry name" value="Phenylalanyl-trna Synthetase, Chain B, domain 3"/>
    <property type="match status" value="1"/>
</dbReference>
<dbReference type="InterPro" id="IPR041616">
    <property type="entry name" value="PheRS_beta_core"/>
</dbReference>
<dbReference type="InterPro" id="IPR020825">
    <property type="entry name" value="Phe-tRNA_synthase-like_B3/B4"/>
</dbReference>
<dbReference type="SMART" id="SM00896">
    <property type="entry name" value="FDX-ACB"/>
    <property type="match status" value="1"/>
</dbReference>
<feature type="domain" description="FDX-ACB" evidence="18">
    <location>
        <begin position="710"/>
        <end position="803"/>
    </location>
</feature>
<dbReference type="SUPFAM" id="SSF56037">
    <property type="entry name" value="PheT/TilS domain"/>
    <property type="match status" value="1"/>
</dbReference>
<evidence type="ECO:0000259" key="17">
    <source>
        <dbReference type="PROSITE" id="PS50886"/>
    </source>
</evidence>
<evidence type="ECO:0000256" key="3">
    <source>
        <dbReference type="ARBA" id="ARBA00011209"/>
    </source>
</evidence>
<feature type="binding site" evidence="15">
    <location>
        <position position="470"/>
    </location>
    <ligand>
        <name>Mg(2+)</name>
        <dbReference type="ChEBI" id="CHEBI:18420"/>
        <note>shared with alpha subunit</note>
    </ligand>
</feature>
<dbReference type="NCBIfam" id="TIGR00472">
    <property type="entry name" value="pheT_bact"/>
    <property type="match status" value="1"/>
</dbReference>
<keyword evidence="4 15" id="KW-0963">Cytoplasm</keyword>
<evidence type="ECO:0000256" key="13">
    <source>
        <dbReference type="ARBA" id="ARBA00023146"/>
    </source>
</evidence>
<dbReference type="InterPro" id="IPR005121">
    <property type="entry name" value="Fdx_antiC-bd"/>
</dbReference>
<keyword evidence="12 15" id="KW-0648">Protein biosynthesis</keyword>
<dbReference type="InterPro" id="IPR012340">
    <property type="entry name" value="NA-bd_OB-fold"/>
</dbReference>
<comment type="catalytic activity">
    <reaction evidence="14 15">
        <text>tRNA(Phe) + L-phenylalanine + ATP = L-phenylalanyl-tRNA(Phe) + AMP + diphosphate + H(+)</text>
        <dbReference type="Rhea" id="RHEA:19413"/>
        <dbReference type="Rhea" id="RHEA-COMP:9668"/>
        <dbReference type="Rhea" id="RHEA-COMP:9699"/>
        <dbReference type="ChEBI" id="CHEBI:15378"/>
        <dbReference type="ChEBI" id="CHEBI:30616"/>
        <dbReference type="ChEBI" id="CHEBI:33019"/>
        <dbReference type="ChEBI" id="CHEBI:58095"/>
        <dbReference type="ChEBI" id="CHEBI:78442"/>
        <dbReference type="ChEBI" id="CHEBI:78531"/>
        <dbReference type="ChEBI" id="CHEBI:456215"/>
        <dbReference type="EC" id="6.1.1.20"/>
    </reaction>
</comment>
<dbReference type="InterPro" id="IPR045864">
    <property type="entry name" value="aa-tRNA-synth_II/BPL/LPL"/>
</dbReference>
<accession>E3CXW0</accession>
<dbReference type="SMART" id="SM00874">
    <property type="entry name" value="B5"/>
    <property type="match status" value="1"/>
</dbReference>
<name>E3CXW0_9BACT</name>
<feature type="binding site" evidence="15">
    <location>
        <position position="461"/>
    </location>
    <ligand>
        <name>Mg(2+)</name>
        <dbReference type="ChEBI" id="CHEBI:18420"/>
        <note>shared with alpha subunit</note>
    </ligand>
</feature>
<dbReference type="SUPFAM" id="SSF50249">
    <property type="entry name" value="Nucleic acid-binding proteins"/>
    <property type="match status" value="1"/>
</dbReference>
<sequence length="803" mass="88491">MRVYWKWLEELVTLPLGPEALADRLTMTGTEVESIETPCGALSGVLVARVVSCEPHPEKGSLRVVRADLGGGREATVVTGAANARVGAKFPYAPPGATLADGTVLGTRDFDGVSSAGMLLSAEELGLEGLDGEGGLLSLPEEAPEGTDFRAWAGLDVPVLDLSITPNRGDLCSLMGVAREVHGLLEDAPLRGPLPLSGTGEVEWADSFGGIRLEDSGCEQYALGYGENIRIAPAPLEARLKLLLSGMRPVSNVVDATNLAMLLFGQPLHAFDRDRLPGSDIRVRGARPGERLVTLDGKERVLEEQDLVIASGETPIGLAGVMGGLDSEIVPETKRILLESAVFDPSRVSRTSRRLGLPSQAAFRFSRGLDSTRVLPAAEYVLDLLSRWAGMRPGNRILHQFRDIPAPRTVLLRRETLRRVLLWDGLEEAVPGLERLGFGVQPQEGLGEDRVLFRVPSWRNDVEAEEDLVEEVGRLRGYDRIAPRIPGCLHGRGVLPESFLALRQVRQAALARGYVEVMTYSFLHPRELERLHFSPQDPRGNPPGLLNPISQEQVAMRTCILPGLLRALEQNLRSGWRGSMRFFETGNVFFHDAQEGYRESEHLAGLVYLGKDRHVLYGDRLREDFFTVKADVEALLAARGIVAQWREGEEPFGHRGQTAAILRDGVPRGTLCRLKPALARELDAEEGIFVFELDLDAFSPAVRGVYGNPFRFPPAQRDVALLVSVDRPAEAVREEILTLGDRERIRGVELFDHFEGKGIPEGFRSLAFSVLYRHPDRTLRDEEVEGAHLELRRKLQEKGYTLR</sequence>
<dbReference type="InterPro" id="IPR045060">
    <property type="entry name" value="Phe-tRNA-ligase_IIc_bsu"/>
</dbReference>
<evidence type="ECO:0000256" key="16">
    <source>
        <dbReference type="PROSITE-ProRule" id="PRU00209"/>
    </source>
</evidence>
<evidence type="ECO:0000256" key="14">
    <source>
        <dbReference type="ARBA" id="ARBA00049255"/>
    </source>
</evidence>
<keyword evidence="21" id="KW-1185">Reference proteome</keyword>
<dbReference type="EMBL" id="CM001022">
    <property type="protein sequence ID" value="EFQ23570.1"/>
    <property type="molecule type" value="Genomic_DNA"/>
</dbReference>
<dbReference type="Gene3D" id="3.30.70.380">
    <property type="entry name" value="Ferrodoxin-fold anticodon-binding domain"/>
    <property type="match status" value="1"/>
</dbReference>
<keyword evidence="11 16" id="KW-0694">RNA-binding</keyword>